<evidence type="ECO:0000256" key="3">
    <source>
        <dbReference type="ARBA" id="ARBA00023163"/>
    </source>
</evidence>
<dbReference type="PANTHER" id="PTHR43280:SF27">
    <property type="entry name" value="TRANSCRIPTIONAL REGULATOR MTLR"/>
    <property type="match status" value="1"/>
</dbReference>
<dbReference type="Gene3D" id="3.40.50.2300">
    <property type="match status" value="1"/>
</dbReference>
<dbReference type="SUPFAM" id="SSF52172">
    <property type="entry name" value="CheY-like"/>
    <property type="match status" value="1"/>
</dbReference>
<feature type="region of interest" description="Disordered" evidence="5">
    <location>
        <begin position="1"/>
        <end position="33"/>
    </location>
</feature>
<dbReference type="GO" id="GO:0043565">
    <property type="term" value="F:sequence-specific DNA binding"/>
    <property type="evidence" value="ECO:0007669"/>
    <property type="project" value="InterPro"/>
</dbReference>
<keyword evidence="1" id="KW-0805">Transcription regulation</keyword>
<evidence type="ECO:0000313" key="8">
    <source>
        <dbReference type="EMBL" id="TRO82676.1"/>
    </source>
</evidence>
<name>A0A550JHJ6_9BACT</name>
<evidence type="ECO:0000256" key="4">
    <source>
        <dbReference type="PROSITE-ProRule" id="PRU00169"/>
    </source>
</evidence>
<protein>
    <submittedName>
        <fullName evidence="8">Helix-turn-helix domain-containing protein</fullName>
    </submittedName>
</protein>
<dbReference type="Pfam" id="PF12833">
    <property type="entry name" value="HTH_18"/>
    <property type="match status" value="1"/>
</dbReference>
<dbReference type="EMBL" id="VJVV01000003">
    <property type="protein sequence ID" value="TRO82676.1"/>
    <property type="molecule type" value="Genomic_DNA"/>
</dbReference>
<feature type="modified residue" description="4-aspartylphosphate" evidence="4">
    <location>
        <position position="112"/>
    </location>
</feature>
<dbReference type="OrthoDB" id="5337216at2"/>
<dbReference type="SMART" id="SM00448">
    <property type="entry name" value="REC"/>
    <property type="match status" value="1"/>
</dbReference>
<keyword evidence="2" id="KW-0238">DNA-binding</keyword>
<dbReference type="InterPro" id="IPR020449">
    <property type="entry name" value="Tscrpt_reg_AraC-type_HTH"/>
</dbReference>
<dbReference type="Gene3D" id="1.10.10.60">
    <property type="entry name" value="Homeodomain-like"/>
    <property type="match status" value="2"/>
</dbReference>
<feature type="domain" description="Response regulatory" evidence="7">
    <location>
        <begin position="64"/>
        <end position="176"/>
    </location>
</feature>
<evidence type="ECO:0000259" key="6">
    <source>
        <dbReference type="PROSITE" id="PS01124"/>
    </source>
</evidence>
<evidence type="ECO:0000259" key="7">
    <source>
        <dbReference type="PROSITE" id="PS50110"/>
    </source>
</evidence>
<reference evidence="8 9" key="1">
    <citation type="submission" date="2019-07" db="EMBL/GenBank/DDBJ databases">
        <title>Insights of Desulfuromonas acetexigens electromicrobiology.</title>
        <authorList>
            <person name="Katuri K."/>
            <person name="Sapireddy V."/>
            <person name="Shaw D.R."/>
            <person name="Saikaly P."/>
        </authorList>
    </citation>
    <scope>NUCLEOTIDE SEQUENCE [LARGE SCALE GENOMIC DNA]</scope>
    <source>
        <strain evidence="8 9">2873</strain>
    </source>
</reference>
<evidence type="ECO:0000256" key="2">
    <source>
        <dbReference type="ARBA" id="ARBA00023125"/>
    </source>
</evidence>
<evidence type="ECO:0000256" key="5">
    <source>
        <dbReference type="SAM" id="MobiDB-lite"/>
    </source>
</evidence>
<comment type="caution">
    <text evidence="8">The sequence shown here is derived from an EMBL/GenBank/DDBJ whole genome shotgun (WGS) entry which is preliminary data.</text>
</comment>
<evidence type="ECO:0000313" key="9">
    <source>
        <dbReference type="Proteomes" id="UP000317155"/>
    </source>
</evidence>
<accession>A0A550JHJ6</accession>
<dbReference type="InterPro" id="IPR009057">
    <property type="entry name" value="Homeodomain-like_sf"/>
</dbReference>
<dbReference type="InterPro" id="IPR018060">
    <property type="entry name" value="HTH_AraC"/>
</dbReference>
<dbReference type="GO" id="GO:0003700">
    <property type="term" value="F:DNA-binding transcription factor activity"/>
    <property type="evidence" value="ECO:0007669"/>
    <property type="project" value="InterPro"/>
</dbReference>
<proteinExistence type="predicted"/>
<organism evidence="8 9">
    <name type="scientific">Trichloromonas acetexigens</name>
    <dbReference type="NCBI Taxonomy" id="38815"/>
    <lineage>
        <taxon>Bacteria</taxon>
        <taxon>Pseudomonadati</taxon>
        <taxon>Thermodesulfobacteriota</taxon>
        <taxon>Desulfuromonadia</taxon>
        <taxon>Desulfuromonadales</taxon>
        <taxon>Trichloromonadaceae</taxon>
        <taxon>Trichloromonas</taxon>
    </lineage>
</organism>
<dbReference type="PANTHER" id="PTHR43280">
    <property type="entry name" value="ARAC-FAMILY TRANSCRIPTIONAL REGULATOR"/>
    <property type="match status" value="1"/>
</dbReference>
<dbReference type="GO" id="GO:0000160">
    <property type="term" value="P:phosphorelay signal transduction system"/>
    <property type="evidence" value="ECO:0007669"/>
    <property type="project" value="InterPro"/>
</dbReference>
<sequence length="301" mass="33646">MVHRGRMPYGDDGRREGNSGRSVPPPAAGKSMIKSIPSEPRVHHRCTPLDPLPVEADAPPVRGTVLVVEPGESFYLIPLRLMLPDCRLILCCDEKEARQIFFYTPVDVVLIDHSPALSALALLHLFKVGRPSVPVLVMAREGSEELAVEVFRSGARDYFRKPISVDEMYGVIRSLLELRAGAFKVRAANSSKEGFDKALRYIQTHFHLPLSLAQVAGKSGMSLSSFVRIFKKRTGMTFVDYLQIVRMAAACRMLRDPGLSLLRISLACGYNNQSHFNRVFKKCVGVSPRVYKKYLGQNVFR</sequence>
<gene>
    <name evidence="8" type="ORF">FL622_05690</name>
</gene>
<dbReference type="InterPro" id="IPR001789">
    <property type="entry name" value="Sig_transdc_resp-reg_receiver"/>
</dbReference>
<feature type="compositionally biased region" description="Basic and acidic residues" evidence="5">
    <location>
        <begin position="9"/>
        <end position="18"/>
    </location>
</feature>
<dbReference type="PROSITE" id="PS50110">
    <property type="entry name" value="RESPONSE_REGULATORY"/>
    <property type="match status" value="1"/>
</dbReference>
<dbReference type="CDD" id="cd00156">
    <property type="entry name" value="REC"/>
    <property type="match status" value="1"/>
</dbReference>
<dbReference type="InterPro" id="IPR018062">
    <property type="entry name" value="HTH_AraC-typ_CS"/>
</dbReference>
<dbReference type="PRINTS" id="PR00032">
    <property type="entry name" value="HTHARAC"/>
</dbReference>
<dbReference type="Proteomes" id="UP000317155">
    <property type="component" value="Unassembled WGS sequence"/>
</dbReference>
<keyword evidence="3" id="KW-0804">Transcription</keyword>
<feature type="domain" description="HTH araC/xylS-type" evidence="6">
    <location>
        <begin position="196"/>
        <end position="294"/>
    </location>
</feature>
<evidence type="ECO:0000256" key="1">
    <source>
        <dbReference type="ARBA" id="ARBA00023015"/>
    </source>
</evidence>
<dbReference type="SMART" id="SM00342">
    <property type="entry name" value="HTH_ARAC"/>
    <property type="match status" value="1"/>
</dbReference>
<dbReference type="PROSITE" id="PS00041">
    <property type="entry name" value="HTH_ARAC_FAMILY_1"/>
    <property type="match status" value="1"/>
</dbReference>
<dbReference type="InterPro" id="IPR011006">
    <property type="entry name" value="CheY-like_superfamily"/>
</dbReference>
<keyword evidence="9" id="KW-1185">Reference proteome</keyword>
<dbReference type="SUPFAM" id="SSF46689">
    <property type="entry name" value="Homeodomain-like"/>
    <property type="match status" value="2"/>
</dbReference>
<dbReference type="AlphaFoldDB" id="A0A550JHJ6"/>
<keyword evidence="4" id="KW-0597">Phosphoprotein</keyword>
<dbReference type="PROSITE" id="PS01124">
    <property type="entry name" value="HTH_ARAC_FAMILY_2"/>
    <property type="match status" value="1"/>
</dbReference>